<dbReference type="InterPro" id="IPR039261">
    <property type="entry name" value="FNR_nucleotide-bd"/>
</dbReference>
<dbReference type="SUPFAM" id="SSF63380">
    <property type="entry name" value="Riboflavin synthase domain-like"/>
    <property type="match status" value="1"/>
</dbReference>
<feature type="binding site" evidence="13">
    <location>
        <position position="80"/>
    </location>
    <ligand>
        <name>FAD</name>
        <dbReference type="ChEBI" id="CHEBI:57692"/>
    </ligand>
</feature>
<dbReference type="FunFam" id="2.40.30.10:FF:000069">
    <property type="entry name" value="NADH-cytochrome b5 reductase"/>
    <property type="match status" value="1"/>
</dbReference>
<dbReference type="PROSITE" id="PS51384">
    <property type="entry name" value="FAD_FR"/>
    <property type="match status" value="1"/>
</dbReference>
<dbReference type="FunFam" id="3.40.50.80:FF:000009">
    <property type="entry name" value="NADH-cytochrome b5 reductase"/>
    <property type="match status" value="1"/>
</dbReference>
<dbReference type="Gene3D" id="3.40.50.80">
    <property type="entry name" value="Nucleotide-binding domain of ferredoxin-NADP reductase (FNR) module"/>
    <property type="match status" value="1"/>
</dbReference>
<evidence type="ECO:0000256" key="11">
    <source>
        <dbReference type="ARBA" id="ARBA00023128"/>
    </source>
</evidence>
<keyword evidence="6" id="KW-1000">Mitochondrion outer membrane</keyword>
<dbReference type="InterPro" id="IPR001834">
    <property type="entry name" value="CBR-like"/>
</dbReference>
<feature type="binding site" evidence="13">
    <location>
        <position position="105"/>
    </location>
    <ligand>
        <name>FAD</name>
        <dbReference type="ChEBI" id="CHEBI:57692"/>
    </ligand>
</feature>
<dbReference type="PRINTS" id="PR00371">
    <property type="entry name" value="FPNCR"/>
</dbReference>
<dbReference type="CDD" id="cd06183">
    <property type="entry name" value="cyt_b5_reduct_like"/>
    <property type="match status" value="1"/>
</dbReference>
<name>A0A448YLK1_BRENA</name>
<accession>A0A448YLK1</accession>
<dbReference type="PANTHER" id="PTHR19370:SF143">
    <property type="entry name" value="PLASMA MEMBRANE-ASSOCIATED COENZYME Q6 REDUCTASE PGA3"/>
    <property type="match status" value="1"/>
</dbReference>
<dbReference type="OrthoDB" id="432685at2759"/>
<evidence type="ECO:0000256" key="7">
    <source>
        <dbReference type="ARBA" id="ARBA00022827"/>
    </source>
</evidence>
<evidence type="ECO:0000256" key="6">
    <source>
        <dbReference type="ARBA" id="ARBA00022787"/>
    </source>
</evidence>
<comment type="subcellular location">
    <subcellularLocation>
        <location evidence="2">Mitochondrion outer membrane</location>
    </subcellularLocation>
</comment>
<keyword evidence="7 13" id="KW-0274">FAD</keyword>
<gene>
    <name evidence="16" type="ORF">BRENAR_LOCUS2557</name>
</gene>
<keyword evidence="17" id="KW-1185">Reference proteome</keyword>
<evidence type="ECO:0000256" key="1">
    <source>
        <dbReference type="ARBA" id="ARBA00001974"/>
    </source>
</evidence>
<organism evidence="16 17">
    <name type="scientific">Brettanomyces naardenensis</name>
    <name type="common">Yeast</name>
    <dbReference type="NCBI Taxonomy" id="13370"/>
    <lineage>
        <taxon>Eukaryota</taxon>
        <taxon>Fungi</taxon>
        <taxon>Dikarya</taxon>
        <taxon>Ascomycota</taxon>
        <taxon>Saccharomycotina</taxon>
        <taxon>Pichiomycetes</taxon>
        <taxon>Pichiales</taxon>
        <taxon>Pichiaceae</taxon>
        <taxon>Brettanomyces</taxon>
    </lineage>
</organism>
<dbReference type="STRING" id="13370.A0A448YLK1"/>
<dbReference type="AlphaFoldDB" id="A0A448YLK1"/>
<evidence type="ECO:0000313" key="16">
    <source>
        <dbReference type="EMBL" id="VEU21825.1"/>
    </source>
</evidence>
<keyword evidence="9 14" id="KW-0560">Oxidoreductase</keyword>
<dbReference type="Proteomes" id="UP000290900">
    <property type="component" value="Unassembled WGS sequence"/>
</dbReference>
<dbReference type="EC" id="1.6.2.2" evidence="14"/>
<dbReference type="PANTHER" id="PTHR19370">
    <property type="entry name" value="NADH-CYTOCHROME B5 REDUCTASE"/>
    <property type="match status" value="1"/>
</dbReference>
<evidence type="ECO:0000313" key="17">
    <source>
        <dbReference type="Proteomes" id="UP000290900"/>
    </source>
</evidence>
<feature type="binding site" evidence="13">
    <location>
        <position position="146"/>
    </location>
    <ligand>
        <name>FAD</name>
        <dbReference type="ChEBI" id="CHEBI:57692"/>
    </ligand>
</feature>
<keyword evidence="4 13" id="KW-0285">Flavoprotein</keyword>
<feature type="binding site" evidence="13">
    <location>
        <position position="104"/>
    </location>
    <ligand>
        <name>FAD</name>
        <dbReference type="ChEBI" id="CHEBI:57692"/>
    </ligand>
</feature>
<keyword evidence="12" id="KW-0472">Membrane</keyword>
<feature type="binding site" evidence="13">
    <location>
        <position position="97"/>
    </location>
    <ligand>
        <name>FAD</name>
        <dbReference type="ChEBI" id="CHEBI:57692"/>
    </ligand>
</feature>
<evidence type="ECO:0000256" key="12">
    <source>
        <dbReference type="ARBA" id="ARBA00023136"/>
    </source>
</evidence>
<sequence>MLAILSLYFAYHYYRIKGQRPILSSDTFQPYELIDMTIVSKNTAIYRFKLDKEYETLSIPVGQHLACRFSIDDKDEIRYYTPISNQYDEGFFDIMVKSYPNGKVSKQFAGLQVGDKVDFKGPVGRISYEKNVADEIYMVAGGSGITPMLQVLAAIITTPEDLTKVSLLYANETENDILLKGELDELAQKYANFKVSYTLTHPPKNWDGKVGYVTKEMLKEFLPEPSGDRRVFVCGPMKMKEAILKYTEELGWEKGVLQSGGEDQVFCF</sequence>
<dbReference type="GO" id="GO:0090524">
    <property type="term" value="F:cytochrome-b5 reductase activity, acting on NADH"/>
    <property type="evidence" value="ECO:0007669"/>
    <property type="project" value="UniProtKB-EC"/>
</dbReference>
<dbReference type="EMBL" id="CAACVR010000012">
    <property type="protein sequence ID" value="VEU21825.1"/>
    <property type="molecule type" value="Genomic_DNA"/>
</dbReference>
<protein>
    <recommendedName>
        <fullName evidence="14">NADH-cytochrome b5 reductase</fullName>
        <ecNumber evidence="14">1.6.2.2</ecNumber>
    </recommendedName>
</protein>
<dbReference type="InterPro" id="IPR001709">
    <property type="entry name" value="Flavoprot_Pyr_Nucl_cyt_Rdtase"/>
</dbReference>
<evidence type="ECO:0000256" key="14">
    <source>
        <dbReference type="RuleBase" id="RU361226"/>
    </source>
</evidence>
<dbReference type="Pfam" id="PF00175">
    <property type="entry name" value="NAD_binding_1"/>
    <property type="match status" value="1"/>
</dbReference>
<evidence type="ECO:0000256" key="8">
    <source>
        <dbReference type="ARBA" id="ARBA00022989"/>
    </source>
</evidence>
<feature type="domain" description="FAD-binding FR-type" evidence="15">
    <location>
        <begin position="26"/>
        <end position="129"/>
    </location>
</feature>
<dbReference type="InterPro" id="IPR017927">
    <property type="entry name" value="FAD-bd_FR_type"/>
</dbReference>
<evidence type="ECO:0000256" key="13">
    <source>
        <dbReference type="PIRSR" id="PIRSR601834-1"/>
    </source>
</evidence>
<comment type="cofactor">
    <cofactor evidence="1 13 14">
        <name>FAD</name>
        <dbReference type="ChEBI" id="CHEBI:57692"/>
    </cofactor>
</comment>
<evidence type="ECO:0000256" key="3">
    <source>
        <dbReference type="ARBA" id="ARBA00006105"/>
    </source>
</evidence>
<comment type="similarity">
    <text evidence="3 14">Belongs to the flavoprotein pyridine nucleotide cytochrome reductase family.</text>
</comment>
<dbReference type="GO" id="GO:0005741">
    <property type="term" value="C:mitochondrial outer membrane"/>
    <property type="evidence" value="ECO:0007669"/>
    <property type="project" value="UniProtKB-SubCell"/>
</dbReference>
<evidence type="ECO:0000259" key="15">
    <source>
        <dbReference type="PROSITE" id="PS51384"/>
    </source>
</evidence>
<dbReference type="SUPFAM" id="SSF52343">
    <property type="entry name" value="Ferredoxin reductase-like, C-terminal NADP-linked domain"/>
    <property type="match status" value="1"/>
</dbReference>
<evidence type="ECO:0000256" key="4">
    <source>
        <dbReference type="ARBA" id="ARBA00022630"/>
    </source>
</evidence>
<dbReference type="InterPro" id="IPR017938">
    <property type="entry name" value="Riboflavin_synthase-like_b-brl"/>
</dbReference>
<keyword evidence="11" id="KW-0496">Mitochondrion</keyword>
<feature type="binding site" evidence="13">
    <location>
        <position position="78"/>
    </location>
    <ligand>
        <name>FAD</name>
        <dbReference type="ChEBI" id="CHEBI:57692"/>
    </ligand>
</feature>
<comment type="catalytic activity">
    <reaction evidence="14">
        <text>2 Fe(III)-[cytochrome b5] + NADH = 2 Fe(II)-[cytochrome b5] + NAD(+) + H(+)</text>
        <dbReference type="Rhea" id="RHEA:46680"/>
        <dbReference type="Rhea" id="RHEA-COMP:10438"/>
        <dbReference type="Rhea" id="RHEA-COMP:10439"/>
        <dbReference type="ChEBI" id="CHEBI:15378"/>
        <dbReference type="ChEBI" id="CHEBI:29033"/>
        <dbReference type="ChEBI" id="CHEBI:29034"/>
        <dbReference type="ChEBI" id="CHEBI:57540"/>
        <dbReference type="ChEBI" id="CHEBI:57945"/>
        <dbReference type="EC" id="1.6.2.2"/>
    </reaction>
</comment>
<dbReference type="InParanoid" id="A0A448YLK1"/>
<keyword evidence="5" id="KW-0812">Transmembrane</keyword>
<dbReference type="Pfam" id="PF00970">
    <property type="entry name" value="FAD_binding_6"/>
    <property type="match status" value="1"/>
</dbReference>
<evidence type="ECO:0000256" key="10">
    <source>
        <dbReference type="ARBA" id="ARBA00023027"/>
    </source>
</evidence>
<dbReference type="InterPro" id="IPR001433">
    <property type="entry name" value="OxRdtase_FAD/NAD-bd"/>
</dbReference>
<dbReference type="GO" id="GO:0006696">
    <property type="term" value="P:ergosterol biosynthetic process"/>
    <property type="evidence" value="ECO:0007669"/>
    <property type="project" value="TreeGrafter"/>
</dbReference>
<evidence type="ECO:0000256" key="2">
    <source>
        <dbReference type="ARBA" id="ARBA00004294"/>
    </source>
</evidence>
<evidence type="ECO:0000256" key="5">
    <source>
        <dbReference type="ARBA" id="ARBA00022692"/>
    </source>
</evidence>
<proteinExistence type="inferred from homology"/>
<reference evidence="16 17" key="1">
    <citation type="submission" date="2018-12" db="EMBL/GenBank/DDBJ databases">
        <authorList>
            <person name="Tiukova I."/>
            <person name="Dainat J."/>
        </authorList>
    </citation>
    <scope>NUCLEOTIDE SEQUENCE [LARGE SCALE GENOMIC DNA]</scope>
</reference>
<dbReference type="InterPro" id="IPR008333">
    <property type="entry name" value="Cbr1-like_FAD-bd_dom"/>
</dbReference>
<dbReference type="Gene3D" id="2.40.30.10">
    <property type="entry name" value="Translation factors"/>
    <property type="match status" value="1"/>
</dbReference>
<dbReference type="PRINTS" id="PR00406">
    <property type="entry name" value="CYTB5RDTASE"/>
</dbReference>
<evidence type="ECO:0000256" key="9">
    <source>
        <dbReference type="ARBA" id="ARBA00023002"/>
    </source>
</evidence>
<keyword evidence="8" id="KW-1133">Transmembrane helix</keyword>
<feature type="binding site" evidence="13">
    <location>
        <position position="103"/>
    </location>
    <ligand>
        <name>FAD</name>
        <dbReference type="ChEBI" id="CHEBI:57692"/>
    </ligand>
</feature>
<dbReference type="FunCoup" id="A0A448YLK1">
    <property type="interactions" value="96"/>
</dbReference>
<keyword evidence="10 14" id="KW-0520">NAD</keyword>